<reference evidence="4" key="1">
    <citation type="submission" date="2019-12" db="UniProtKB">
        <authorList>
            <consortium name="WormBaseParasite"/>
        </authorList>
    </citation>
    <scope>IDENTIFICATION</scope>
</reference>
<feature type="domain" description="Glycoside hydrolase family 19 catalytic" evidence="2">
    <location>
        <begin position="197"/>
        <end position="360"/>
    </location>
</feature>
<organism evidence="3 4">
    <name type="scientific">Trichuris muris</name>
    <name type="common">Mouse whipworm</name>
    <dbReference type="NCBI Taxonomy" id="70415"/>
    <lineage>
        <taxon>Eukaryota</taxon>
        <taxon>Metazoa</taxon>
        <taxon>Ecdysozoa</taxon>
        <taxon>Nematoda</taxon>
        <taxon>Enoplea</taxon>
        <taxon>Dorylaimia</taxon>
        <taxon>Trichinellida</taxon>
        <taxon>Trichuridae</taxon>
        <taxon>Trichuris</taxon>
    </lineage>
</organism>
<dbReference type="Proteomes" id="UP000046395">
    <property type="component" value="Unassembled WGS sequence"/>
</dbReference>
<evidence type="ECO:0000256" key="1">
    <source>
        <dbReference type="SAM" id="SignalP"/>
    </source>
</evidence>
<dbReference type="STRING" id="70415.A0A5S6R4X9"/>
<dbReference type="PANTHER" id="PTHR47836:SF2">
    <property type="entry name" value="GLYCOSIDE HYDROLASE FAMILY 19 CATALYTIC DOMAIN-CONTAINING PROTEIN"/>
    <property type="match status" value="1"/>
</dbReference>
<dbReference type="GO" id="GO:0004568">
    <property type="term" value="F:chitinase activity"/>
    <property type="evidence" value="ECO:0007669"/>
    <property type="project" value="InterPro"/>
</dbReference>
<feature type="signal peptide" evidence="1">
    <location>
        <begin position="1"/>
        <end position="24"/>
    </location>
</feature>
<feature type="chain" id="PRO_5024333009" evidence="1">
    <location>
        <begin position="25"/>
        <end position="453"/>
    </location>
</feature>
<keyword evidence="3" id="KW-1185">Reference proteome</keyword>
<dbReference type="Gene3D" id="3.30.20.10">
    <property type="entry name" value="Endochitinase, domain 2"/>
    <property type="match status" value="1"/>
</dbReference>
<dbReference type="AlphaFoldDB" id="A0A5S6R4X9"/>
<dbReference type="CDD" id="cd00325">
    <property type="entry name" value="chitinase_GH19"/>
    <property type="match status" value="1"/>
</dbReference>
<evidence type="ECO:0000313" key="3">
    <source>
        <dbReference type="Proteomes" id="UP000046395"/>
    </source>
</evidence>
<name>A0A5S6R4X9_TRIMR</name>
<dbReference type="SUPFAM" id="SSF53955">
    <property type="entry name" value="Lysozyme-like"/>
    <property type="match status" value="1"/>
</dbReference>
<protein>
    <submittedName>
        <fullName evidence="4">Glycoside hydrolase family 19 catalytic domain-containing protein</fullName>
    </submittedName>
</protein>
<dbReference type="InterPro" id="IPR023346">
    <property type="entry name" value="Lysozyme-like_dom_sf"/>
</dbReference>
<evidence type="ECO:0000259" key="2">
    <source>
        <dbReference type="Pfam" id="PF00182"/>
    </source>
</evidence>
<dbReference type="WBParaSite" id="TMUE_3000014565.1">
    <property type="protein sequence ID" value="TMUE_3000014565.1"/>
    <property type="gene ID" value="WBGene00290559"/>
</dbReference>
<accession>A0A5S6R4X9</accession>
<keyword evidence="1" id="KW-0732">Signal</keyword>
<dbReference type="GO" id="GO:0016998">
    <property type="term" value="P:cell wall macromolecule catabolic process"/>
    <property type="evidence" value="ECO:0007669"/>
    <property type="project" value="InterPro"/>
</dbReference>
<evidence type="ECO:0000313" key="4">
    <source>
        <dbReference type="WBParaSite" id="TMUE_3000014565.1"/>
    </source>
</evidence>
<dbReference type="Pfam" id="PF00182">
    <property type="entry name" value="Glyco_hydro_19"/>
    <property type="match status" value="1"/>
</dbReference>
<dbReference type="PANTHER" id="PTHR47836">
    <property type="entry name" value="PROTEIN CBG09520-RELATED"/>
    <property type="match status" value="1"/>
</dbReference>
<sequence length="453" mass="50953">MAEARFHFIFWLFVGVVLTKFCLCQNDTKCEQDDCMAKVQCPEPQKFGSGPPKTCAKPSDPKNLPKSKLESWFTKEMFNDLFPKANLGWGPHECSPYNYESFIIAARYFPEFASEAPNNGYTADQNYKRDMAAFFAHAVQETGENDASLYTGQPKEQADDCFYRGGFFNWFEGGPTSSFLPSSSPGYTPCDGKVCTAQGIYCTSSAELDYFYPCNKEKSGEYSKGCYFGRGAIQLSYNYNYGQFSNWLNKVGIKVDLLKNPNLLMTKIDPPLAIMGSLWFYMTPQPPKPAMHDIIMGQWYPGDKNKAAGYSGPIFGPTSLIINNECNGEDAVEPGGPGESRRIKAFKWFCKYFGVPTGEDRHLTCKGMPATLDMIGGNVSWQPDWSMTWKEEPCRCAPASYGGMIAYYQPERYPDRFVSLNEANAKYCVETIYDNPSMYSMTPETSLCLKAKH</sequence>
<dbReference type="Gene3D" id="1.10.530.10">
    <property type="match status" value="1"/>
</dbReference>
<dbReference type="InterPro" id="IPR000726">
    <property type="entry name" value="Glyco_hydro_19_cat"/>
</dbReference>
<proteinExistence type="predicted"/>
<dbReference type="GO" id="GO:0006032">
    <property type="term" value="P:chitin catabolic process"/>
    <property type="evidence" value="ECO:0007669"/>
    <property type="project" value="InterPro"/>
</dbReference>